<dbReference type="Pfam" id="PF07669">
    <property type="entry name" value="Eco57I"/>
    <property type="match status" value="1"/>
</dbReference>
<dbReference type="PROSITE" id="PS00092">
    <property type="entry name" value="N6_MTASE"/>
    <property type="match status" value="1"/>
</dbReference>
<sequence length="1397" mass="158241">MEHNSLSRQKAQLDKTEREHLEDVVEELRSRVEDNVRFQLTQHGLDDEPEDGEPLDEEIEQLVEAIEIEGADGHTWEEAFEKYIAGVGYTIVNRLAALRCMEVRDFIDEEVTVFKENGLTPAAETLVHEEFLLEDEAILAAYHNSCDELADEIEILFDRSSTYSLIDPDDDTFEELCRMLDDIPDAVWRADDVLGWIYEYYNRPVVEALDAKNTLEPEDVGPANQFYTPHWVVRMLTDNSLGKLYLEATGQADTVPDAKALSPDERKNRLVTPEDAPSVPELCTYLIPDDDNHDAPDFDHPRELRIIDPACGSGHFLLYAFDVLERIWWAETDLDRGEVPEQILKHNLYGVDIDLRSCQLSAFNLYLKARTRAESEGNTGFEMPSLGIVTADARVADVEEAIGVLDTITGDGTDVRDALDDVIDDFQTTEALGSLLDVQGTLDAEFESGQTDIMGWGGDAPKTLNGFLKRLETAVEERTSDSFGEQNLRSFLNLLVVLTQDYDVALMNPPYGSGGRMPADVQEYVEEHFDYKTEYYINFFEACDRFVRTNGRIGMLVPRSFMFLTSFRDFREDFVGGRGTFDFLAEYGIDILDNATVRTAGTVVRSGVSGRQEGTFIRLEDVDKSAKEHAFLRSAFVDPVDDGVQRIYTRDIDEFELIPGMPLSYWVPRSLRSLYDSQSFLDADKGHVDGDSLGEVSAGLCTGDDGRFVRKFWEVNGDASWVPFAKGGEDAWLLPRVTHSVNWAPREMESQPGGRVQNVDNYFSEALSYTVAKESGRRFGYLHSSSIFSHKGSVLIPDRCIWNALSYTNSHLFTYLMLAQTTERMWEIGLVSKVPWMSELETQQQLEALAREAVGYLVSKRQYDFNSPHYDGPILLDVLGAGESLPQYDHPHRELRDDLTLVEPTRTVDESASIEDLGTAAARHLESVDSNLQACAEAIDDAVFDCFDISDDQCETVLQEIALRTNEDPRERETYDPESISEPSEEFPKQVKDLLLHFALQVIHDDDDGIVPISRVDGEDNLLARIETEFERVWGDDAADRLAEVDRVLGSKTADEEAYPNLRTWLEDDLFDYHISTFDRTPILWQLTSERLVSDPEGEGFACLVDYHQMDGGLFDRLTNRYLEPRKALLRERRSVANRRRSDSSLSASEQAVAAEEYARCESGLEQISVLEERFTALAQSAPREWPAEERELAGSMVDRVAEFRERTAHRLDVLDELANCDDVDMAELFSPSFYDTVDEHREEWLDALEDLEDAFEAYTEDGETPIEPHLYDFFAYYDDLIGSAHYASNGILFTTYYYEQFEEADQSQLGGQESNECQQLVSQLASGVDEYKRLAAEIDDACEEITRAIPSDWEERALSEITTDGYQPNHKHGVELNITPLVDAEIVPEIVDTQVI</sequence>
<dbReference type="Proteomes" id="UP000277326">
    <property type="component" value="Unassembled WGS sequence"/>
</dbReference>
<evidence type="ECO:0000313" key="11">
    <source>
        <dbReference type="Proteomes" id="UP000277326"/>
    </source>
</evidence>
<protein>
    <recommendedName>
        <fullName evidence="1">site-specific DNA-methyltransferase (adenine-specific)</fullName>
        <ecNumber evidence="1">2.1.1.72</ecNumber>
    </recommendedName>
</protein>
<evidence type="ECO:0000313" key="12">
    <source>
        <dbReference type="Proteomes" id="UP000282007"/>
    </source>
</evidence>
<evidence type="ECO:0000256" key="6">
    <source>
        <dbReference type="SAM" id="Coils"/>
    </source>
</evidence>
<dbReference type="InterPro" id="IPR002052">
    <property type="entry name" value="DNA_methylase_N6_adenine_CS"/>
</dbReference>
<dbReference type="EMBL" id="REFS01000003">
    <property type="protein sequence ID" value="RMB18142.1"/>
    <property type="molecule type" value="Genomic_DNA"/>
</dbReference>
<dbReference type="EC" id="2.1.1.72" evidence="1"/>
<keyword evidence="12" id="KW-1185">Reference proteome</keyword>
<dbReference type="KEGG" id="haer:DU502_13915"/>
<reference evidence="10" key="3">
    <citation type="submission" date="2018-10" db="EMBL/GenBank/DDBJ databases">
        <authorList>
            <person name="Whitman W."/>
            <person name="Huntemann M."/>
            <person name="Clum A."/>
            <person name="Pillay M."/>
            <person name="Palaniappan K."/>
            <person name="Varghese N."/>
            <person name="Mikhailova N."/>
            <person name="Stamatis D."/>
            <person name="Reddy T."/>
            <person name="Daum C."/>
            <person name="Shapiro N."/>
            <person name="Ivanova N."/>
            <person name="Kyrpides N."/>
            <person name="Woyke T."/>
        </authorList>
    </citation>
    <scope>NUCLEOTIDE SEQUENCE</scope>
    <source>
        <strain evidence="10">CGMCC 1.10124</strain>
    </source>
</reference>
<dbReference type="Proteomes" id="UP000282007">
    <property type="component" value="Chromosome"/>
</dbReference>
<evidence type="ECO:0000256" key="4">
    <source>
        <dbReference type="ARBA" id="ARBA00022691"/>
    </source>
</evidence>
<comment type="catalytic activity">
    <reaction evidence="5">
        <text>a 2'-deoxyadenosine in DNA + S-adenosyl-L-methionine = an N(6)-methyl-2'-deoxyadenosine in DNA + S-adenosyl-L-homocysteine + H(+)</text>
        <dbReference type="Rhea" id="RHEA:15197"/>
        <dbReference type="Rhea" id="RHEA-COMP:12418"/>
        <dbReference type="Rhea" id="RHEA-COMP:12419"/>
        <dbReference type="ChEBI" id="CHEBI:15378"/>
        <dbReference type="ChEBI" id="CHEBI:57856"/>
        <dbReference type="ChEBI" id="CHEBI:59789"/>
        <dbReference type="ChEBI" id="CHEBI:90615"/>
        <dbReference type="ChEBI" id="CHEBI:90616"/>
        <dbReference type="EC" id="2.1.1.72"/>
    </reaction>
</comment>
<dbReference type="RefSeq" id="WP_121920245.1">
    <property type="nucleotide sequence ID" value="NZ_CP034145.1"/>
</dbReference>
<feature type="domain" description="Type II methyltransferase M.TaqI-like" evidence="8">
    <location>
        <begin position="346"/>
        <end position="574"/>
    </location>
</feature>
<dbReference type="InterPro" id="IPR050953">
    <property type="entry name" value="N4_N6_ade-DNA_methylase"/>
</dbReference>
<dbReference type="PANTHER" id="PTHR33841">
    <property type="entry name" value="DNA METHYLTRANSFERASE YEEA-RELATED"/>
    <property type="match status" value="1"/>
</dbReference>
<evidence type="ECO:0000259" key="8">
    <source>
        <dbReference type="Pfam" id="PF07669"/>
    </source>
</evidence>
<organism evidence="10 11">
    <name type="scientific">Haloplanus aerogenes</name>
    <dbReference type="NCBI Taxonomy" id="660522"/>
    <lineage>
        <taxon>Archaea</taxon>
        <taxon>Methanobacteriati</taxon>
        <taxon>Methanobacteriota</taxon>
        <taxon>Stenosarchaea group</taxon>
        <taxon>Halobacteria</taxon>
        <taxon>Halobacteriales</taxon>
        <taxon>Haloferacaceae</taxon>
        <taxon>Haloplanus</taxon>
    </lineage>
</organism>
<evidence type="ECO:0000256" key="1">
    <source>
        <dbReference type="ARBA" id="ARBA00011900"/>
    </source>
</evidence>
<evidence type="ECO:0000256" key="7">
    <source>
        <dbReference type="SAM" id="MobiDB-lite"/>
    </source>
</evidence>
<feature type="coiled-coil region" evidence="6">
    <location>
        <begin position="1235"/>
        <end position="1262"/>
    </location>
</feature>
<dbReference type="GeneID" id="38472403"/>
<keyword evidence="4" id="KW-0949">S-adenosyl-L-methionine</keyword>
<evidence type="ECO:0000313" key="9">
    <source>
        <dbReference type="EMBL" id="AZH26393.1"/>
    </source>
</evidence>
<dbReference type="EMBL" id="CP034145">
    <property type="protein sequence ID" value="AZH26393.1"/>
    <property type="molecule type" value="Genomic_DNA"/>
</dbReference>
<dbReference type="PANTHER" id="PTHR33841:SF1">
    <property type="entry name" value="DNA METHYLTRANSFERASE A"/>
    <property type="match status" value="1"/>
</dbReference>
<keyword evidence="3 9" id="KW-0808">Transferase</keyword>
<keyword evidence="2 10" id="KW-0489">Methyltransferase</keyword>
<dbReference type="GO" id="GO:0003676">
    <property type="term" value="F:nucleic acid binding"/>
    <property type="evidence" value="ECO:0007669"/>
    <property type="project" value="InterPro"/>
</dbReference>
<accession>A0A3M0D8U5</accession>
<reference evidence="9 12" key="2">
    <citation type="submission" date="2018-07" db="EMBL/GenBank/DDBJ databases">
        <title>Genome sequences of Haloplanus aerogenes JCM 16430T.</title>
        <authorList>
            <person name="Kim Y.B."/>
            <person name="Roh S.W."/>
        </authorList>
    </citation>
    <scope>NUCLEOTIDE SEQUENCE [LARGE SCALE GENOMIC DNA]</scope>
    <source>
        <strain evidence="9 12">JCM 16430</strain>
    </source>
</reference>
<feature type="region of interest" description="Disordered" evidence="7">
    <location>
        <begin position="1"/>
        <end position="20"/>
    </location>
</feature>
<proteinExistence type="predicted"/>
<dbReference type="SUPFAM" id="SSF53335">
    <property type="entry name" value="S-adenosyl-L-methionine-dependent methyltransferases"/>
    <property type="match status" value="1"/>
</dbReference>
<evidence type="ECO:0000256" key="3">
    <source>
        <dbReference type="ARBA" id="ARBA00022679"/>
    </source>
</evidence>
<dbReference type="NCBIfam" id="NF033454">
    <property type="entry name" value="BREX_5_MTaseX"/>
    <property type="match status" value="1"/>
</dbReference>
<reference evidence="10 11" key="1">
    <citation type="journal article" date="2015" name="Stand. Genomic Sci.">
        <title>Genomic Encyclopedia of Bacterial and Archaeal Type Strains, Phase III: the genomes of soil and plant-associated and newly described type strains.</title>
        <authorList>
            <person name="Whitman W.B."/>
            <person name="Woyke T."/>
            <person name="Klenk H.P."/>
            <person name="Zhou Y."/>
            <person name="Lilburn T.G."/>
            <person name="Beck B.J."/>
            <person name="De Vos P."/>
            <person name="Vandamme P."/>
            <person name="Eisen J.A."/>
            <person name="Garrity G."/>
            <person name="Hugenholtz P."/>
            <person name="Kyrpides N.C."/>
        </authorList>
    </citation>
    <scope>NUCLEOTIDE SEQUENCE [LARGE SCALE GENOMIC DNA]</scope>
    <source>
        <strain evidence="10 11">CGMCC 1.10124</strain>
    </source>
</reference>
<dbReference type="InterPro" id="IPR011639">
    <property type="entry name" value="MethylTrfase_TaqI-like_dom"/>
</dbReference>
<dbReference type="GO" id="GO:0032259">
    <property type="term" value="P:methylation"/>
    <property type="evidence" value="ECO:0007669"/>
    <property type="project" value="UniProtKB-KW"/>
</dbReference>
<evidence type="ECO:0000256" key="2">
    <source>
        <dbReference type="ARBA" id="ARBA00022603"/>
    </source>
</evidence>
<dbReference type="InterPro" id="IPR029063">
    <property type="entry name" value="SAM-dependent_MTases_sf"/>
</dbReference>
<keyword evidence="6" id="KW-0175">Coiled coil</keyword>
<evidence type="ECO:0000256" key="5">
    <source>
        <dbReference type="ARBA" id="ARBA00047942"/>
    </source>
</evidence>
<dbReference type="OrthoDB" id="45790at2157"/>
<evidence type="ECO:0000313" key="10">
    <source>
        <dbReference type="EMBL" id="RMB18142.1"/>
    </source>
</evidence>
<dbReference type="Gene3D" id="3.40.50.150">
    <property type="entry name" value="Vaccinia Virus protein VP39"/>
    <property type="match status" value="1"/>
</dbReference>
<dbReference type="GO" id="GO:0006304">
    <property type="term" value="P:DNA modification"/>
    <property type="evidence" value="ECO:0007669"/>
    <property type="project" value="InterPro"/>
</dbReference>
<dbReference type="GO" id="GO:0009007">
    <property type="term" value="F:site-specific DNA-methyltransferase (adenine-specific) activity"/>
    <property type="evidence" value="ECO:0007669"/>
    <property type="project" value="UniProtKB-EC"/>
</dbReference>
<gene>
    <name evidence="9" type="primary">pglX</name>
    <name evidence="10" type="ORF">ATH50_1591</name>
    <name evidence="9" type="ORF">DU502_13915</name>
</gene>
<dbReference type="PRINTS" id="PR00507">
    <property type="entry name" value="N12N6MTFRASE"/>
</dbReference>
<name>A0A3M0D8U5_9EURY</name>